<sequence>MYPLHLCSFPTLCNHAIADDLHAPRLEPELSVVRLPGEHPHHVVAPWRAVEPPFQVTCEQLDDGAGFTMCQCFVK</sequence>
<evidence type="ECO:0000313" key="1">
    <source>
        <dbReference type="EMBL" id="KAE8685547.1"/>
    </source>
</evidence>
<organism evidence="1 2">
    <name type="scientific">Hibiscus syriacus</name>
    <name type="common">Rose of Sharon</name>
    <dbReference type="NCBI Taxonomy" id="106335"/>
    <lineage>
        <taxon>Eukaryota</taxon>
        <taxon>Viridiplantae</taxon>
        <taxon>Streptophyta</taxon>
        <taxon>Embryophyta</taxon>
        <taxon>Tracheophyta</taxon>
        <taxon>Spermatophyta</taxon>
        <taxon>Magnoliopsida</taxon>
        <taxon>eudicotyledons</taxon>
        <taxon>Gunneridae</taxon>
        <taxon>Pentapetalae</taxon>
        <taxon>rosids</taxon>
        <taxon>malvids</taxon>
        <taxon>Malvales</taxon>
        <taxon>Malvaceae</taxon>
        <taxon>Malvoideae</taxon>
        <taxon>Hibiscus</taxon>
    </lineage>
</organism>
<dbReference type="AlphaFoldDB" id="A0A6A2Z1H5"/>
<proteinExistence type="predicted"/>
<comment type="caution">
    <text evidence="1">The sequence shown here is derived from an EMBL/GenBank/DDBJ whole genome shotgun (WGS) entry which is preliminary data.</text>
</comment>
<dbReference type="EMBL" id="VEPZ02001229">
    <property type="protein sequence ID" value="KAE8685547.1"/>
    <property type="molecule type" value="Genomic_DNA"/>
</dbReference>
<accession>A0A6A2Z1H5</accession>
<protein>
    <submittedName>
        <fullName evidence="1">Uncharacterized protein</fullName>
    </submittedName>
</protein>
<gene>
    <name evidence="1" type="ORF">F3Y22_tig00111095pilonHSYRG00041</name>
</gene>
<dbReference type="Proteomes" id="UP000436088">
    <property type="component" value="Unassembled WGS sequence"/>
</dbReference>
<evidence type="ECO:0000313" key="2">
    <source>
        <dbReference type="Proteomes" id="UP000436088"/>
    </source>
</evidence>
<keyword evidence="2" id="KW-1185">Reference proteome</keyword>
<name>A0A6A2Z1H5_HIBSY</name>
<reference evidence="1" key="1">
    <citation type="submission" date="2019-09" db="EMBL/GenBank/DDBJ databases">
        <title>Draft genome information of white flower Hibiscus syriacus.</title>
        <authorList>
            <person name="Kim Y.-M."/>
        </authorList>
    </citation>
    <scope>NUCLEOTIDE SEQUENCE [LARGE SCALE GENOMIC DNA]</scope>
    <source>
        <strain evidence="1">YM2019G1</strain>
    </source>
</reference>